<dbReference type="SUPFAM" id="SSF53335">
    <property type="entry name" value="S-adenosyl-L-methionine-dependent methyltransferases"/>
    <property type="match status" value="1"/>
</dbReference>
<sequence length="310" mass="36578">MLHKFAPDLSEQGIYAKWNELATIMAQDKDEQGNRIYTRPKDELLHVIDFVNPVLVTDRYKINQIQEYIKRETVSTLFDSPFVTIEYDGVKMDFEKYKYPGMRTPSIDTLFFCKTLKDCDFKAYSTLIEVGSGPWFIAKYMGEKNPQLEKVVLNDINPNAETYFKANHTDPRFSFYLGDAKNYMEDQKFDIITCNPPYIPRPLSIDDNPYEGLSLPIYLIENIKKILNDEGKLYLNLSSLSLPIMQQFLDNSELVVKQLDSIEVPLKVFNVLNNPIWMDYLIKEKWLKKEYREGHEYRQNLYMYEIQKKI</sequence>
<proteinExistence type="predicted"/>
<dbReference type="Pfam" id="PF05175">
    <property type="entry name" value="MTS"/>
    <property type="match status" value="1"/>
</dbReference>
<dbReference type="EMBL" id="AMFJ01036174">
    <property type="protein sequence ID" value="EKD24711.1"/>
    <property type="molecule type" value="Genomic_DNA"/>
</dbReference>
<dbReference type="InterPro" id="IPR007848">
    <property type="entry name" value="Small_mtfrase_dom"/>
</dbReference>
<accession>K1XHJ7</accession>
<name>K1XHJ7_9BACT</name>
<evidence type="ECO:0000313" key="2">
    <source>
        <dbReference type="EMBL" id="EKD24711.1"/>
    </source>
</evidence>
<protein>
    <recommendedName>
        <fullName evidence="1">Methyltransferase small domain-containing protein</fullName>
    </recommendedName>
</protein>
<dbReference type="CDD" id="cd02440">
    <property type="entry name" value="AdoMet_MTases"/>
    <property type="match status" value="1"/>
</dbReference>
<evidence type="ECO:0000259" key="1">
    <source>
        <dbReference type="Pfam" id="PF05175"/>
    </source>
</evidence>
<comment type="caution">
    <text evidence="2">The sequence shown here is derived from an EMBL/GenBank/DDBJ whole genome shotgun (WGS) entry which is preliminary data.</text>
</comment>
<gene>
    <name evidence="2" type="ORF">ACD_80C00167G0009</name>
</gene>
<organism evidence="2">
    <name type="scientific">uncultured bacterium</name>
    <name type="common">gcode 4</name>
    <dbReference type="NCBI Taxonomy" id="1234023"/>
    <lineage>
        <taxon>Bacteria</taxon>
        <taxon>environmental samples</taxon>
    </lineage>
</organism>
<dbReference type="GO" id="GO:0008168">
    <property type="term" value="F:methyltransferase activity"/>
    <property type="evidence" value="ECO:0007669"/>
    <property type="project" value="InterPro"/>
</dbReference>
<reference evidence="2" key="1">
    <citation type="journal article" date="2012" name="Science">
        <title>Fermentation, hydrogen, and sulfur metabolism in multiple uncultivated bacterial phyla.</title>
        <authorList>
            <person name="Wrighton K.C."/>
            <person name="Thomas B.C."/>
            <person name="Sharon I."/>
            <person name="Miller C.S."/>
            <person name="Castelle C.J."/>
            <person name="VerBerkmoes N.C."/>
            <person name="Wilkins M.J."/>
            <person name="Hettich R.L."/>
            <person name="Lipton M.S."/>
            <person name="Williams K.H."/>
            <person name="Long P.E."/>
            <person name="Banfield J.F."/>
        </authorList>
    </citation>
    <scope>NUCLEOTIDE SEQUENCE [LARGE SCALE GENOMIC DNA]</scope>
</reference>
<dbReference type="Gene3D" id="3.40.50.150">
    <property type="entry name" value="Vaccinia Virus protein VP39"/>
    <property type="match status" value="1"/>
</dbReference>
<dbReference type="AlphaFoldDB" id="K1XHJ7"/>
<dbReference type="InterPro" id="IPR029063">
    <property type="entry name" value="SAM-dependent_MTases_sf"/>
</dbReference>
<feature type="domain" description="Methyltransferase small" evidence="1">
    <location>
        <begin position="116"/>
        <end position="236"/>
    </location>
</feature>